<accession>A0A378WYU6</accession>
<dbReference type="AlphaFoldDB" id="A0A378WYU6"/>
<gene>
    <name evidence="2" type="primary">mlaE_11</name>
    <name evidence="2" type="ORF">NCTC13184_04923</name>
</gene>
<sequence length="290" mass="30719">MTSGQGVALSLRGRAFGLGRRGGRSVSRTLETTGQWVVFVAQTLWLLPLTVRHYRRQIFVSMNSMAWGRGSLVVDGGVVSVLVILGVAVGASVAIEAYSTLNLIGFGALSGIVGGLANVREMAPLVAGIGYATQVGCRMTAEIGSMRIAEEIDAVEVMGLRPIPFVVGTRLIGGLICVGPGFLMTLVLSFFVSSTVINKFHNEPAGTYNHYFIQFLSPTDIAYSLIKAVVFCAAVTIIHCYYGYFTTGGPAGVGLASGRAVRASLVAIIALDFLLTVLMWGLQPTFVFKG</sequence>
<dbReference type="Pfam" id="PF02405">
    <property type="entry name" value="MlaE"/>
    <property type="match status" value="1"/>
</dbReference>
<name>A0A378WYU6_9NOCA</name>
<feature type="transmembrane region" description="Helical" evidence="1">
    <location>
        <begin position="101"/>
        <end position="119"/>
    </location>
</feature>
<feature type="transmembrane region" description="Helical" evidence="1">
    <location>
        <begin position="263"/>
        <end position="282"/>
    </location>
</feature>
<dbReference type="GO" id="GO:0043190">
    <property type="term" value="C:ATP-binding cassette (ABC) transporter complex"/>
    <property type="evidence" value="ECO:0007669"/>
    <property type="project" value="InterPro"/>
</dbReference>
<feature type="transmembrane region" description="Helical" evidence="1">
    <location>
        <begin position="171"/>
        <end position="192"/>
    </location>
</feature>
<dbReference type="EMBL" id="UGRU01000001">
    <property type="protein sequence ID" value="SUA46398.1"/>
    <property type="molecule type" value="Genomic_DNA"/>
</dbReference>
<organism evidence="2 3">
    <name type="scientific">Nocardia africana</name>
    <dbReference type="NCBI Taxonomy" id="134964"/>
    <lineage>
        <taxon>Bacteria</taxon>
        <taxon>Bacillati</taxon>
        <taxon>Actinomycetota</taxon>
        <taxon>Actinomycetes</taxon>
        <taxon>Mycobacteriales</taxon>
        <taxon>Nocardiaceae</taxon>
        <taxon>Nocardia</taxon>
    </lineage>
</organism>
<feature type="transmembrane region" description="Helical" evidence="1">
    <location>
        <begin position="72"/>
        <end position="95"/>
    </location>
</feature>
<evidence type="ECO:0000256" key="1">
    <source>
        <dbReference type="SAM" id="Phobius"/>
    </source>
</evidence>
<reference evidence="2 3" key="1">
    <citation type="submission" date="2018-06" db="EMBL/GenBank/DDBJ databases">
        <authorList>
            <consortium name="Pathogen Informatics"/>
            <person name="Doyle S."/>
        </authorList>
    </citation>
    <scope>NUCLEOTIDE SEQUENCE [LARGE SCALE GENOMIC DNA]</scope>
    <source>
        <strain evidence="2 3">NCTC13184</strain>
    </source>
</reference>
<dbReference type="GO" id="GO:0005548">
    <property type="term" value="F:phospholipid transporter activity"/>
    <property type="evidence" value="ECO:0007669"/>
    <property type="project" value="TreeGrafter"/>
</dbReference>
<proteinExistence type="predicted"/>
<feature type="transmembrane region" description="Helical" evidence="1">
    <location>
        <begin position="33"/>
        <end position="51"/>
    </location>
</feature>
<evidence type="ECO:0000313" key="3">
    <source>
        <dbReference type="Proteomes" id="UP000255082"/>
    </source>
</evidence>
<dbReference type="Proteomes" id="UP000255082">
    <property type="component" value="Unassembled WGS sequence"/>
</dbReference>
<evidence type="ECO:0000313" key="2">
    <source>
        <dbReference type="EMBL" id="SUA46398.1"/>
    </source>
</evidence>
<feature type="transmembrane region" description="Helical" evidence="1">
    <location>
        <begin position="221"/>
        <end position="242"/>
    </location>
</feature>
<keyword evidence="1" id="KW-0812">Transmembrane</keyword>
<dbReference type="PANTHER" id="PTHR30188:SF13">
    <property type="entry name" value="CONSERVED HYPOTHETICAL INTEGRAL MEMBRANE PROTEIN YRBE3B"/>
    <property type="match status" value="1"/>
</dbReference>
<dbReference type="PANTHER" id="PTHR30188">
    <property type="entry name" value="ABC TRANSPORTER PERMEASE PROTEIN-RELATED"/>
    <property type="match status" value="1"/>
</dbReference>
<keyword evidence="1" id="KW-1133">Transmembrane helix</keyword>
<keyword evidence="1" id="KW-0472">Membrane</keyword>
<dbReference type="InterPro" id="IPR030802">
    <property type="entry name" value="Permease_MalE"/>
</dbReference>
<protein>
    <submittedName>
        <fullName evidence="2">Probable phospholipid ABC transporter permease protein mlaE</fullName>
    </submittedName>
</protein>